<dbReference type="GO" id="GO:0022857">
    <property type="term" value="F:transmembrane transporter activity"/>
    <property type="evidence" value="ECO:0007669"/>
    <property type="project" value="TreeGrafter"/>
</dbReference>
<dbReference type="InterPro" id="IPR017871">
    <property type="entry name" value="ABC_transporter-like_CS"/>
</dbReference>
<evidence type="ECO:0000259" key="11">
    <source>
        <dbReference type="PROSITE" id="PS50893"/>
    </source>
</evidence>
<evidence type="ECO:0000256" key="6">
    <source>
        <dbReference type="ARBA" id="ARBA00022840"/>
    </source>
</evidence>
<keyword evidence="7" id="KW-0472">Membrane</keyword>
<sequence length="225" mass="24314">MINRLEMKGISRSFEDGGVQRMILCDLELQVRAGEFVAVMGPSGSGKSTFLSIAGALLAPTGGSIAVDGKPIVGLDQTGLADLRLRKLGFIFQGSNLIPYLKVAEQLELVAKLAGVKGREADERTEDLLGRLGMQHRREAYPEKLSGGERQRVAIARALMNDPAVILADEPTASLDGLRGLAVVEMIAREVRTQGKSAVMVTHDERVLPACDRVLWLENGRLVAR</sequence>
<comment type="subunit">
    <text evidence="2">The complex is composed of two ATP-binding proteins (HrtA), two transmembrane proteins (HrtB) and a solute-binding protein.</text>
</comment>
<dbReference type="GO" id="GO:0005524">
    <property type="term" value="F:ATP binding"/>
    <property type="evidence" value="ECO:0007669"/>
    <property type="project" value="UniProtKB-KW"/>
</dbReference>
<comment type="function">
    <text evidence="10">Part of the ABC transporter complex hrt involved in hemin import. Responsible for energy coupling to the transport system.</text>
</comment>
<dbReference type="PROSITE" id="PS50893">
    <property type="entry name" value="ABC_TRANSPORTER_2"/>
    <property type="match status" value="1"/>
</dbReference>
<dbReference type="Proteomes" id="UP000276128">
    <property type="component" value="Unassembled WGS sequence"/>
</dbReference>
<dbReference type="InterPro" id="IPR003593">
    <property type="entry name" value="AAA+_ATPase"/>
</dbReference>
<accession>A0A430JD97</accession>
<dbReference type="OrthoDB" id="9791546at2"/>
<gene>
    <name evidence="12" type="ORF">EJQ19_14360</name>
</gene>
<keyword evidence="13" id="KW-1185">Reference proteome</keyword>
<dbReference type="InterPro" id="IPR015854">
    <property type="entry name" value="ABC_transpr_LolD-like"/>
</dbReference>
<evidence type="ECO:0000313" key="12">
    <source>
        <dbReference type="EMBL" id="RTE09042.1"/>
    </source>
</evidence>
<keyword evidence="6 12" id="KW-0067">ATP-binding</keyword>
<evidence type="ECO:0000256" key="7">
    <source>
        <dbReference type="ARBA" id="ARBA00023136"/>
    </source>
</evidence>
<keyword evidence="3" id="KW-0813">Transport</keyword>
<dbReference type="RefSeq" id="WP_126141922.1">
    <property type="nucleotide sequence ID" value="NZ_RXHU01000040.1"/>
</dbReference>
<keyword evidence="4" id="KW-1003">Cell membrane</keyword>
<evidence type="ECO:0000256" key="9">
    <source>
        <dbReference type="ARBA" id="ARBA00024432"/>
    </source>
</evidence>
<dbReference type="InterPro" id="IPR017911">
    <property type="entry name" value="MacB-like_ATP-bd"/>
</dbReference>
<dbReference type="Pfam" id="PF00005">
    <property type="entry name" value="ABC_tran"/>
    <property type="match status" value="1"/>
</dbReference>
<protein>
    <recommendedName>
        <fullName evidence="9">Putative hemin import ATP-binding protein HrtA</fullName>
    </recommendedName>
</protein>
<evidence type="ECO:0000256" key="1">
    <source>
        <dbReference type="ARBA" id="ARBA00004202"/>
    </source>
</evidence>
<dbReference type="AlphaFoldDB" id="A0A430JD97"/>
<evidence type="ECO:0000256" key="8">
    <source>
        <dbReference type="ARBA" id="ARBA00024359"/>
    </source>
</evidence>
<dbReference type="SUPFAM" id="SSF52540">
    <property type="entry name" value="P-loop containing nucleoside triphosphate hydrolases"/>
    <property type="match status" value="1"/>
</dbReference>
<evidence type="ECO:0000313" key="13">
    <source>
        <dbReference type="Proteomes" id="UP000276128"/>
    </source>
</evidence>
<dbReference type="EMBL" id="RXHU01000040">
    <property type="protein sequence ID" value="RTE09042.1"/>
    <property type="molecule type" value="Genomic_DNA"/>
</dbReference>
<dbReference type="InterPro" id="IPR027417">
    <property type="entry name" value="P-loop_NTPase"/>
</dbReference>
<evidence type="ECO:0000256" key="2">
    <source>
        <dbReference type="ARBA" id="ARBA00011131"/>
    </source>
</evidence>
<dbReference type="GO" id="GO:0005886">
    <property type="term" value="C:plasma membrane"/>
    <property type="evidence" value="ECO:0007669"/>
    <property type="project" value="UniProtKB-SubCell"/>
</dbReference>
<dbReference type="InterPro" id="IPR003439">
    <property type="entry name" value="ABC_transporter-like_ATP-bd"/>
</dbReference>
<proteinExistence type="inferred from homology"/>
<dbReference type="SMART" id="SM00382">
    <property type="entry name" value="AAA"/>
    <property type="match status" value="1"/>
</dbReference>
<evidence type="ECO:0000256" key="10">
    <source>
        <dbReference type="ARBA" id="ARBA00024721"/>
    </source>
</evidence>
<reference evidence="12 13" key="1">
    <citation type="submission" date="2018-12" db="EMBL/GenBank/DDBJ databases">
        <title>Bacillus ochoae sp. nov., Paenibacillus whitsoniae sp. nov., Paenibacillus spiritus sp. nov. Isolated from the Mars Exploration Rover during spacecraft assembly.</title>
        <authorList>
            <person name="Seuylemezian A."/>
            <person name="Vaishampayan P."/>
        </authorList>
    </citation>
    <scope>NUCLEOTIDE SEQUENCE [LARGE SCALE GENOMIC DNA]</scope>
    <source>
        <strain evidence="12 13">MER 54</strain>
    </source>
</reference>
<organism evidence="12 13">
    <name type="scientific">Paenibacillus whitsoniae</name>
    <dbReference type="NCBI Taxonomy" id="2496558"/>
    <lineage>
        <taxon>Bacteria</taxon>
        <taxon>Bacillati</taxon>
        <taxon>Bacillota</taxon>
        <taxon>Bacilli</taxon>
        <taxon>Bacillales</taxon>
        <taxon>Paenibacillaceae</taxon>
        <taxon>Paenibacillus</taxon>
    </lineage>
</organism>
<name>A0A430JD97_9BACL</name>
<evidence type="ECO:0000256" key="4">
    <source>
        <dbReference type="ARBA" id="ARBA00022475"/>
    </source>
</evidence>
<feature type="domain" description="ABC transporter" evidence="11">
    <location>
        <begin position="5"/>
        <end position="225"/>
    </location>
</feature>
<dbReference type="PANTHER" id="PTHR24220">
    <property type="entry name" value="IMPORT ATP-BINDING PROTEIN"/>
    <property type="match status" value="1"/>
</dbReference>
<dbReference type="CDD" id="cd03255">
    <property type="entry name" value="ABC_MJ0796_LolCDE_FtsE"/>
    <property type="match status" value="1"/>
</dbReference>
<evidence type="ECO:0000256" key="3">
    <source>
        <dbReference type="ARBA" id="ARBA00022448"/>
    </source>
</evidence>
<comment type="subcellular location">
    <subcellularLocation>
        <location evidence="1">Cell membrane</location>
        <topology evidence="1">Peripheral membrane protein</topology>
    </subcellularLocation>
</comment>
<dbReference type="Gene3D" id="3.40.50.300">
    <property type="entry name" value="P-loop containing nucleotide triphosphate hydrolases"/>
    <property type="match status" value="1"/>
</dbReference>
<comment type="similarity">
    <text evidence="8">Belongs to the ABC transporter superfamily. HrtA family.</text>
</comment>
<dbReference type="GO" id="GO:0098796">
    <property type="term" value="C:membrane protein complex"/>
    <property type="evidence" value="ECO:0007669"/>
    <property type="project" value="UniProtKB-ARBA"/>
</dbReference>
<dbReference type="PANTHER" id="PTHR24220:SF666">
    <property type="entry name" value="HEMIN IMPORT ATP-BINDING PROTEIN HRTA-RELATED"/>
    <property type="match status" value="1"/>
</dbReference>
<dbReference type="PROSITE" id="PS00211">
    <property type="entry name" value="ABC_TRANSPORTER_1"/>
    <property type="match status" value="1"/>
</dbReference>
<keyword evidence="5" id="KW-0547">Nucleotide-binding</keyword>
<evidence type="ECO:0000256" key="5">
    <source>
        <dbReference type="ARBA" id="ARBA00022741"/>
    </source>
</evidence>
<comment type="caution">
    <text evidence="12">The sequence shown here is derived from an EMBL/GenBank/DDBJ whole genome shotgun (WGS) entry which is preliminary data.</text>
</comment>
<dbReference type="FunFam" id="3.40.50.300:FF:000032">
    <property type="entry name" value="Export ABC transporter ATP-binding protein"/>
    <property type="match status" value="1"/>
</dbReference>
<dbReference type="GO" id="GO:0016887">
    <property type="term" value="F:ATP hydrolysis activity"/>
    <property type="evidence" value="ECO:0007669"/>
    <property type="project" value="InterPro"/>
</dbReference>